<feature type="coiled-coil region" evidence="1">
    <location>
        <begin position="47"/>
        <end position="81"/>
    </location>
</feature>
<gene>
    <name evidence="2" type="ORF">P7K49_028103</name>
</gene>
<evidence type="ECO:0000313" key="2">
    <source>
        <dbReference type="EMBL" id="KAK2094365.1"/>
    </source>
</evidence>
<evidence type="ECO:0000256" key="1">
    <source>
        <dbReference type="SAM" id="Coils"/>
    </source>
</evidence>
<dbReference type="Proteomes" id="UP001266305">
    <property type="component" value="Unassembled WGS sequence"/>
</dbReference>
<proteinExistence type="predicted"/>
<comment type="caution">
    <text evidence="2">The sequence shown here is derived from an EMBL/GenBank/DDBJ whole genome shotgun (WGS) entry which is preliminary data.</text>
</comment>
<dbReference type="EMBL" id="JASSZA010000014">
    <property type="protein sequence ID" value="KAK2094365.1"/>
    <property type="molecule type" value="Genomic_DNA"/>
</dbReference>
<keyword evidence="1" id="KW-0175">Coiled coil</keyword>
<accession>A0ABQ9UCB1</accession>
<name>A0ABQ9UCB1_SAGOE</name>
<keyword evidence="3" id="KW-1185">Reference proteome</keyword>
<organism evidence="2 3">
    <name type="scientific">Saguinus oedipus</name>
    <name type="common">Cotton-top tamarin</name>
    <name type="synonym">Oedipomidas oedipus</name>
    <dbReference type="NCBI Taxonomy" id="9490"/>
    <lineage>
        <taxon>Eukaryota</taxon>
        <taxon>Metazoa</taxon>
        <taxon>Chordata</taxon>
        <taxon>Craniata</taxon>
        <taxon>Vertebrata</taxon>
        <taxon>Euteleostomi</taxon>
        <taxon>Mammalia</taxon>
        <taxon>Eutheria</taxon>
        <taxon>Euarchontoglires</taxon>
        <taxon>Primates</taxon>
        <taxon>Haplorrhini</taxon>
        <taxon>Platyrrhini</taxon>
        <taxon>Cebidae</taxon>
        <taxon>Callitrichinae</taxon>
        <taxon>Saguinus</taxon>
    </lineage>
</organism>
<evidence type="ECO:0000313" key="3">
    <source>
        <dbReference type="Proteomes" id="UP001266305"/>
    </source>
</evidence>
<reference evidence="2 3" key="1">
    <citation type="submission" date="2023-05" db="EMBL/GenBank/DDBJ databases">
        <title>B98-5 Cell Line De Novo Hybrid Assembly: An Optical Mapping Approach.</title>
        <authorList>
            <person name="Kananen K."/>
            <person name="Auerbach J.A."/>
            <person name="Kautto E."/>
            <person name="Blachly J.S."/>
        </authorList>
    </citation>
    <scope>NUCLEOTIDE SEQUENCE [LARGE SCALE GENOMIC DNA]</scope>
    <source>
        <strain evidence="2">B95-8</strain>
        <tissue evidence="2">Cell line</tissue>
    </source>
</reference>
<sequence>MATGEGLAWEGLGFIKAPESLTWEESCPVVTERMYSDSSSPTSWVPEQDLKELVEKLEKNERKLKKQLKIYMKKVQDLEGQCPMCGQHRDAFGDNAVDVHCPSTMV</sequence>
<protein>
    <submittedName>
        <fullName evidence="2">Uncharacterized protein</fullName>
    </submittedName>
</protein>